<dbReference type="EMBL" id="JASSZA010000004">
    <property type="protein sequence ID" value="KAK2114565.1"/>
    <property type="molecule type" value="Genomic_DNA"/>
</dbReference>
<evidence type="ECO:0000313" key="5">
    <source>
        <dbReference type="EMBL" id="KAK2114565.1"/>
    </source>
</evidence>
<gene>
    <name evidence="5" type="ORF">P7K49_008831</name>
</gene>
<evidence type="ECO:0000256" key="2">
    <source>
        <dbReference type="ARBA" id="ARBA00022679"/>
    </source>
</evidence>
<name>A0ABQ9VZF8_SAGOE</name>
<dbReference type="Pfam" id="PF00398">
    <property type="entry name" value="RrnaAD"/>
    <property type="match status" value="1"/>
</dbReference>
<evidence type="ECO:0000256" key="3">
    <source>
        <dbReference type="ARBA" id="ARBA00022691"/>
    </source>
</evidence>
<dbReference type="Gene3D" id="3.40.50.150">
    <property type="entry name" value="Vaccinia Virus protein VP39"/>
    <property type="match status" value="1"/>
</dbReference>
<accession>A0ABQ9VZF8</accession>
<dbReference type="SUPFAM" id="SSF53335">
    <property type="entry name" value="S-adenosyl-L-methionine-dependent methyltransferases"/>
    <property type="match status" value="1"/>
</dbReference>
<evidence type="ECO:0000256" key="4">
    <source>
        <dbReference type="ARBA" id="ARBA00022884"/>
    </source>
</evidence>
<keyword evidence="4" id="KW-0694">RNA-binding</keyword>
<evidence type="ECO:0000256" key="1">
    <source>
        <dbReference type="ARBA" id="ARBA00022603"/>
    </source>
</evidence>
<dbReference type="Proteomes" id="UP001266305">
    <property type="component" value="Unassembled WGS sequence"/>
</dbReference>
<comment type="caution">
    <text evidence="5">The sequence shown here is derived from an EMBL/GenBank/DDBJ whole genome shotgun (WGS) entry which is preliminary data.</text>
</comment>
<dbReference type="InterPro" id="IPR001737">
    <property type="entry name" value="KsgA/Erm"/>
</dbReference>
<keyword evidence="6" id="KW-1185">Reference proteome</keyword>
<keyword evidence="3" id="KW-0949">S-adenosyl-L-methionine</keyword>
<sequence length="84" mass="9785">MAGLKKIRDGLYHLKLHHRHFHAYFLLALKRLAATTGSKQRSRLSIMAQYLCSVRHIFTIPGRAFVPKPEKKYTLIQEKYSVCT</sequence>
<organism evidence="5 6">
    <name type="scientific">Saguinus oedipus</name>
    <name type="common">Cotton-top tamarin</name>
    <name type="synonym">Oedipomidas oedipus</name>
    <dbReference type="NCBI Taxonomy" id="9490"/>
    <lineage>
        <taxon>Eukaryota</taxon>
        <taxon>Metazoa</taxon>
        <taxon>Chordata</taxon>
        <taxon>Craniata</taxon>
        <taxon>Vertebrata</taxon>
        <taxon>Euteleostomi</taxon>
        <taxon>Mammalia</taxon>
        <taxon>Eutheria</taxon>
        <taxon>Euarchontoglires</taxon>
        <taxon>Primates</taxon>
        <taxon>Haplorrhini</taxon>
        <taxon>Platyrrhini</taxon>
        <taxon>Cebidae</taxon>
        <taxon>Callitrichinae</taxon>
        <taxon>Saguinus</taxon>
    </lineage>
</organism>
<evidence type="ECO:0000313" key="6">
    <source>
        <dbReference type="Proteomes" id="UP001266305"/>
    </source>
</evidence>
<proteinExistence type="predicted"/>
<protein>
    <submittedName>
        <fullName evidence="5">Uncharacterized protein</fullName>
    </submittedName>
</protein>
<keyword evidence="1" id="KW-0489">Methyltransferase</keyword>
<dbReference type="InterPro" id="IPR029063">
    <property type="entry name" value="SAM-dependent_MTases_sf"/>
</dbReference>
<reference evidence="5 6" key="1">
    <citation type="submission" date="2023-05" db="EMBL/GenBank/DDBJ databases">
        <title>B98-5 Cell Line De Novo Hybrid Assembly: An Optical Mapping Approach.</title>
        <authorList>
            <person name="Kananen K."/>
            <person name="Auerbach J.A."/>
            <person name="Kautto E."/>
            <person name="Blachly J.S."/>
        </authorList>
    </citation>
    <scope>NUCLEOTIDE SEQUENCE [LARGE SCALE GENOMIC DNA]</scope>
    <source>
        <strain evidence="5">B95-8</strain>
        <tissue evidence="5">Cell line</tissue>
    </source>
</reference>
<keyword evidence="2" id="KW-0808">Transferase</keyword>